<dbReference type="OMA" id="RSSHECN"/>
<dbReference type="EnsemblPlants" id="Kaladp0424s0009.1.v1.1">
    <property type="protein sequence ID" value="Kaladp0424s0009.1.v1.1.CDS.1"/>
    <property type="gene ID" value="Kaladp0424s0009.v1.1"/>
</dbReference>
<sequence length="192" mass="20795">MGSGCSSEQSTAVISKARIIIVQDNQLKEFPCPIKAHQVLQSITDPTTMSSPGFICDCDDLEFGDCVPALNHGEDLSPGKLYFVLPVGYMGRPIRAEEMASLAVKASDAWLKLGRGRIGGRGSFCRGETPEEMVVAGHSEGYVMPPGKRVADQNRCRGGAGQDSLPRRRSSHECNKGRDLALRLTVISEEEE</sequence>
<dbReference type="Pfam" id="PF14009">
    <property type="entry name" value="PADRE"/>
    <property type="match status" value="1"/>
</dbReference>
<evidence type="ECO:0000313" key="2">
    <source>
        <dbReference type="EnsemblPlants" id="Kaladp0424s0009.1.v1.1.CDS.1"/>
    </source>
</evidence>
<evidence type="ECO:0000313" key="3">
    <source>
        <dbReference type="Proteomes" id="UP000594263"/>
    </source>
</evidence>
<proteinExistence type="predicted"/>
<name>A0A7N0VBK0_KALFE</name>
<dbReference type="Proteomes" id="UP000594263">
    <property type="component" value="Unplaced"/>
</dbReference>
<evidence type="ECO:0000256" key="1">
    <source>
        <dbReference type="SAM" id="MobiDB-lite"/>
    </source>
</evidence>
<dbReference type="PANTHER" id="PTHR33052">
    <property type="entry name" value="DUF4228 DOMAIN PROTEIN-RELATED"/>
    <property type="match status" value="1"/>
</dbReference>
<dbReference type="AlphaFoldDB" id="A0A7N0VBK0"/>
<organism evidence="2 3">
    <name type="scientific">Kalanchoe fedtschenkoi</name>
    <name type="common">Lavender scallops</name>
    <name type="synonym">South American air plant</name>
    <dbReference type="NCBI Taxonomy" id="63787"/>
    <lineage>
        <taxon>Eukaryota</taxon>
        <taxon>Viridiplantae</taxon>
        <taxon>Streptophyta</taxon>
        <taxon>Embryophyta</taxon>
        <taxon>Tracheophyta</taxon>
        <taxon>Spermatophyta</taxon>
        <taxon>Magnoliopsida</taxon>
        <taxon>eudicotyledons</taxon>
        <taxon>Gunneridae</taxon>
        <taxon>Pentapetalae</taxon>
        <taxon>Saxifragales</taxon>
        <taxon>Crassulaceae</taxon>
        <taxon>Kalanchoe</taxon>
    </lineage>
</organism>
<dbReference type="Gramene" id="Kaladp0424s0009.1.v1.1">
    <property type="protein sequence ID" value="Kaladp0424s0009.1.v1.1.CDS.1"/>
    <property type="gene ID" value="Kaladp0424s0009.v1.1"/>
</dbReference>
<dbReference type="InterPro" id="IPR025322">
    <property type="entry name" value="PADRE_dom"/>
</dbReference>
<protein>
    <submittedName>
        <fullName evidence="2">Uncharacterized protein</fullName>
    </submittedName>
</protein>
<accession>A0A7N0VBK0</accession>
<reference evidence="2" key="1">
    <citation type="submission" date="2021-01" db="UniProtKB">
        <authorList>
            <consortium name="EnsemblPlants"/>
        </authorList>
    </citation>
    <scope>IDENTIFICATION</scope>
</reference>
<feature type="region of interest" description="Disordered" evidence="1">
    <location>
        <begin position="147"/>
        <end position="174"/>
    </location>
</feature>
<keyword evidence="3" id="KW-1185">Reference proteome</keyword>